<evidence type="ECO:0000259" key="2">
    <source>
        <dbReference type="Pfam" id="PF04892"/>
    </source>
</evidence>
<name>A0ABP3DKQ8_9PSEU</name>
<feature type="transmembrane region" description="Helical" evidence="1">
    <location>
        <begin position="231"/>
        <end position="251"/>
    </location>
</feature>
<dbReference type="InterPro" id="IPR053150">
    <property type="entry name" value="Teicoplanin_resist-assoc"/>
</dbReference>
<dbReference type="InterPro" id="IPR006976">
    <property type="entry name" value="VanZ-like"/>
</dbReference>
<feature type="transmembrane region" description="Helical" evidence="1">
    <location>
        <begin position="150"/>
        <end position="177"/>
    </location>
</feature>
<evidence type="ECO:0000313" key="4">
    <source>
        <dbReference type="Proteomes" id="UP001500416"/>
    </source>
</evidence>
<dbReference type="PANTHER" id="PTHR36834:SF1">
    <property type="entry name" value="INTEGRAL MEMBRANE PROTEIN"/>
    <property type="match status" value="1"/>
</dbReference>
<dbReference type="PANTHER" id="PTHR36834">
    <property type="entry name" value="MEMBRANE PROTEIN-RELATED"/>
    <property type="match status" value="1"/>
</dbReference>
<comment type="caution">
    <text evidence="3">The sequence shown here is derived from an EMBL/GenBank/DDBJ whole genome shotgun (WGS) entry which is preliminary data.</text>
</comment>
<keyword evidence="1" id="KW-0812">Transmembrane</keyword>
<feature type="domain" description="VanZ-like" evidence="2">
    <location>
        <begin position="76"/>
        <end position="204"/>
    </location>
</feature>
<evidence type="ECO:0000256" key="1">
    <source>
        <dbReference type="SAM" id="Phobius"/>
    </source>
</evidence>
<feature type="transmembrane region" description="Helical" evidence="1">
    <location>
        <begin position="263"/>
        <end position="283"/>
    </location>
</feature>
<protein>
    <recommendedName>
        <fullName evidence="2">VanZ-like domain-containing protein</fullName>
    </recommendedName>
</protein>
<reference evidence="4" key="1">
    <citation type="journal article" date="2019" name="Int. J. Syst. Evol. Microbiol.">
        <title>The Global Catalogue of Microorganisms (GCM) 10K type strain sequencing project: providing services to taxonomists for standard genome sequencing and annotation.</title>
        <authorList>
            <consortium name="The Broad Institute Genomics Platform"/>
            <consortium name="The Broad Institute Genome Sequencing Center for Infectious Disease"/>
            <person name="Wu L."/>
            <person name="Ma J."/>
        </authorList>
    </citation>
    <scope>NUCLEOTIDE SEQUENCE [LARGE SCALE GENOMIC DNA]</scope>
    <source>
        <strain evidence="4">JCM 3380</strain>
    </source>
</reference>
<dbReference type="Pfam" id="PF04892">
    <property type="entry name" value="VanZ"/>
    <property type="match status" value="1"/>
</dbReference>
<feature type="transmembrane region" description="Helical" evidence="1">
    <location>
        <begin position="124"/>
        <end position="143"/>
    </location>
</feature>
<organism evidence="3 4">
    <name type="scientific">Saccharothrix mutabilis subsp. mutabilis</name>
    <dbReference type="NCBI Taxonomy" id="66855"/>
    <lineage>
        <taxon>Bacteria</taxon>
        <taxon>Bacillati</taxon>
        <taxon>Actinomycetota</taxon>
        <taxon>Actinomycetes</taxon>
        <taxon>Pseudonocardiales</taxon>
        <taxon>Pseudonocardiaceae</taxon>
        <taxon>Saccharothrix</taxon>
    </lineage>
</organism>
<gene>
    <name evidence="3" type="ORF">GCM10010492_33660</name>
</gene>
<sequence>MVTFGRVPGGGKAWWRSGACRAAGGCGLSVRVSESIIAVLLFALVVPLVALPWVAWQYRRVGRLRGWSAFVAAAGVLYGCGLVAFTLFPLPTITPDFCGDRALHDYWQTTPFESLNDIARDGRAALAQVLLNVVLFVPLGFLLRYRFAKGLAAATLIGLATSLAVETIQGTAVLGLYPCPYRLADVDDLLTNTAGTVVGWLVAQAVHRALPRAVPDPVADLDPPGLARRGFAFAGDLLVIWLVQSAIRVTVGLAGSLDVATSRWFGVVVVVLVVGVCALVVPLTRADRATPGQIAFHLAVEGDRAAVLRRFAVWWLPVLVLLAFDRADLVLLLAAVVGLAARLRHDRRSLVGLASRTRTTTRSARTSTDRVTV</sequence>
<proteinExistence type="predicted"/>
<feature type="transmembrane region" description="Helical" evidence="1">
    <location>
        <begin position="36"/>
        <end position="55"/>
    </location>
</feature>
<keyword evidence="1" id="KW-1133">Transmembrane helix</keyword>
<accession>A0ABP3DKQ8</accession>
<feature type="transmembrane region" description="Helical" evidence="1">
    <location>
        <begin position="314"/>
        <end position="340"/>
    </location>
</feature>
<dbReference type="EMBL" id="BAAABU010000006">
    <property type="protein sequence ID" value="GAA0232242.1"/>
    <property type="molecule type" value="Genomic_DNA"/>
</dbReference>
<evidence type="ECO:0000313" key="3">
    <source>
        <dbReference type="EMBL" id="GAA0232242.1"/>
    </source>
</evidence>
<feature type="transmembrane region" description="Helical" evidence="1">
    <location>
        <begin position="67"/>
        <end position="88"/>
    </location>
</feature>
<keyword evidence="4" id="KW-1185">Reference proteome</keyword>
<dbReference type="Proteomes" id="UP001500416">
    <property type="component" value="Unassembled WGS sequence"/>
</dbReference>
<keyword evidence="1" id="KW-0472">Membrane</keyword>